<dbReference type="PANTHER" id="PTHR13222:SF1">
    <property type="entry name" value="RB1-INDUCIBLE COILED-COIL PROTEIN 1"/>
    <property type="match status" value="1"/>
</dbReference>
<evidence type="ECO:0000313" key="5">
    <source>
        <dbReference type="EMBL" id="KAK2167683.1"/>
    </source>
</evidence>
<evidence type="ECO:0000256" key="2">
    <source>
        <dbReference type="ARBA" id="ARBA00023054"/>
    </source>
</evidence>
<dbReference type="GO" id="GO:0034517">
    <property type="term" value="P:ribophagy"/>
    <property type="evidence" value="ECO:0007669"/>
    <property type="project" value="TreeGrafter"/>
</dbReference>
<dbReference type="AlphaFoldDB" id="A0AAD9KC13"/>
<dbReference type="EMBL" id="JAODUP010000025">
    <property type="protein sequence ID" value="KAK2167683.1"/>
    <property type="molecule type" value="Genomic_DNA"/>
</dbReference>
<gene>
    <name evidence="5" type="ORF">LSH36_25g04031</name>
</gene>
<dbReference type="GO" id="GO:0061709">
    <property type="term" value="P:reticulophagy"/>
    <property type="evidence" value="ECO:0007669"/>
    <property type="project" value="TreeGrafter"/>
</dbReference>
<comment type="caution">
    <text evidence="5">The sequence shown here is derived from an EMBL/GenBank/DDBJ whole genome shotgun (WGS) entry which is preliminary data.</text>
</comment>
<evidence type="ECO:0000256" key="1">
    <source>
        <dbReference type="ARBA" id="ARBA00023006"/>
    </source>
</evidence>
<dbReference type="GO" id="GO:0061723">
    <property type="term" value="P:glycophagy"/>
    <property type="evidence" value="ECO:0007669"/>
    <property type="project" value="TreeGrafter"/>
</dbReference>
<name>A0AAD9KC13_9ANNE</name>
<feature type="compositionally biased region" description="Low complexity" evidence="3">
    <location>
        <begin position="166"/>
        <end position="176"/>
    </location>
</feature>
<accession>A0AAD9KC13</accession>
<dbReference type="GO" id="GO:0000422">
    <property type="term" value="P:autophagy of mitochondrion"/>
    <property type="evidence" value="ECO:0007669"/>
    <property type="project" value="TreeGrafter"/>
</dbReference>
<feature type="region of interest" description="Disordered" evidence="3">
    <location>
        <begin position="134"/>
        <end position="188"/>
    </location>
</feature>
<reference evidence="5" key="1">
    <citation type="journal article" date="2023" name="Mol. Biol. Evol.">
        <title>Third-Generation Sequencing Reveals the Adaptive Role of the Epigenome in Three Deep-Sea Polychaetes.</title>
        <authorList>
            <person name="Perez M."/>
            <person name="Aroh O."/>
            <person name="Sun Y."/>
            <person name="Lan Y."/>
            <person name="Juniper S.K."/>
            <person name="Young C.R."/>
            <person name="Angers B."/>
            <person name="Qian P.Y."/>
        </authorList>
    </citation>
    <scope>NUCLEOTIDE SEQUENCE</scope>
    <source>
        <strain evidence="5">P08H-3</strain>
    </source>
</reference>
<dbReference type="PANTHER" id="PTHR13222">
    <property type="entry name" value="RB1-INDUCIBLE COILED-COIL"/>
    <property type="match status" value="1"/>
</dbReference>
<evidence type="ECO:0000313" key="6">
    <source>
        <dbReference type="Proteomes" id="UP001208570"/>
    </source>
</evidence>
<proteinExistence type="predicted"/>
<sequence length="188" mass="20984">MLDSANMTDTASVIRDVLSCCLKMNLSMSVSCRGLVQDKVSITSCNVGELVLLCLDDQRANYVVFTVTNLLHFLHSDYLEVLGLKTGPGEPKKSWVLAEVTDKEYCQAKKPQNRYNVPVGTKFYRIKARPWSRDMLPQPLPSQRQHPDVPPSATQPTSSHHPHPPQQQQPQQQQQPGACDLSKADSKS</sequence>
<dbReference type="GO" id="GO:1990316">
    <property type="term" value="C:Atg1/ULK1 kinase complex"/>
    <property type="evidence" value="ECO:0007669"/>
    <property type="project" value="TreeGrafter"/>
</dbReference>
<dbReference type="Pfam" id="PF10377">
    <property type="entry name" value="ATG11"/>
    <property type="match status" value="1"/>
</dbReference>
<protein>
    <recommendedName>
        <fullName evidence="4">Autophagy-related protein 11 C-terminal domain-containing protein</fullName>
    </recommendedName>
</protein>
<organism evidence="5 6">
    <name type="scientific">Paralvinella palmiformis</name>
    <dbReference type="NCBI Taxonomy" id="53620"/>
    <lineage>
        <taxon>Eukaryota</taxon>
        <taxon>Metazoa</taxon>
        <taxon>Spiralia</taxon>
        <taxon>Lophotrochozoa</taxon>
        <taxon>Annelida</taxon>
        <taxon>Polychaeta</taxon>
        <taxon>Sedentaria</taxon>
        <taxon>Canalipalpata</taxon>
        <taxon>Terebellida</taxon>
        <taxon>Terebelliformia</taxon>
        <taxon>Alvinellidae</taxon>
        <taxon>Paralvinella</taxon>
    </lineage>
</organism>
<dbReference type="InterPro" id="IPR040040">
    <property type="entry name" value="ATG11"/>
</dbReference>
<dbReference type="GO" id="GO:0060090">
    <property type="term" value="F:molecular adaptor activity"/>
    <property type="evidence" value="ECO:0007669"/>
    <property type="project" value="TreeGrafter"/>
</dbReference>
<feature type="domain" description="Autophagy-related protein 11 C-terminal" evidence="4">
    <location>
        <begin position="36"/>
        <end position="129"/>
    </location>
</feature>
<dbReference type="Proteomes" id="UP001208570">
    <property type="component" value="Unassembled WGS sequence"/>
</dbReference>
<keyword evidence="2" id="KW-0175">Coiled coil</keyword>
<keyword evidence="1" id="KW-0072">Autophagy</keyword>
<evidence type="ECO:0000259" key="4">
    <source>
        <dbReference type="Pfam" id="PF10377"/>
    </source>
</evidence>
<dbReference type="GO" id="GO:0034045">
    <property type="term" value="C:phagophore assembly site membrane"/>
    <property type="evidence" value="ECO:0007669"/>
    <property type="project" value="TreeGrafter"/>
</dbReference>
<evidence type="ECO:0000256" key="3">
    <source>
        <dbReference type="SAM" id="MobiDB-lite"/>
    </source>
</evidence>
<dbReference type="InterPro" id="IPR019460">
    <property type="entry name" value="Atg11_C"/>
</dbReference>
<keyword evidence="6" id="KW-1185">Reference proteome</keyword>
<dbReference type="GO" id="GO:0019901">
    <property type="term" value="F:protein kinase binding"/>
    <property type="evidence" value="ECO:0007669"/>
    <property type="project" value="TreeGrafter"/>
</dbReference>
<dbReference type="GO" id="GO:0000045">
    <property type="term" value="P:autophagosome assembly"/>
    <property type="evidence" value="ECO:0007669"/>
    <property type="project" value="InterPro"/>
</dbReference>
<dbReference type="GO" id="GO:0034727">
    <property type="term" value="P:piecemeal microautophagy of the nucleus"/>
    <property type="evidence" value="ECO:0007669"/>
    <property type="project" value="TreeGrafter"/>
</dbReference>